<feature type="transmembrane region" description="Helical" evidence="1">
    <location>
        <begin position="154"/>
        <end position="177"/>
    </location>
</feature>
<reference evidence="2 3" key="1">
    <citation type="submission" date="2021-03" db="EMBL/GenBank/DDBJ databases">
        <authorList>
            <person name="So Y."/>
        </authorList>
    </citation>
    <scope>NUCLEOTIDE SEQUENCE [LARGE SCALE GENOMIC DNA]</scope>
    <source>
        <strain evidence="2 3">PWR1</strain>
    </source>
</reference>
<dbReference type="RefSeq" id="WP_209353973.1">
    <property type="nucleotide sequence ID" value="NZ_JAGIYZ010000031.1"/>
</dbReference>
<dbReference type="Proteomes" id="UP000680815">
    <property type="component" value="Unassembled WGS sequence"/>
</dbReference>
<feature type="transmembrane region" description="Helical" evidence="1">
    <location>
        <begin position="54"/>
        <end position="75"/>
    </location>
</feature>
<sequence length="206" mass="20485">MRAAAAALALAGLLAAGVQGGLFGALLAAQEVGRAPAVLGLVALLLLRDGQRGLAAAAGWTLAGAAGAVALRAAFGLLGDSGWIPGEETPRPDRALEAAWCFVVALLAWRGMAANRMGPLIAACVATTRIGGYGQALVPAFFEPTLGEALPVALNILAGYAAGVLVLLVAGWGVFVLARIPARVAAPGRVLATLAAAAGIGHMLRL</sequence>
<accession>A0ABS4AYY2</accession>
<proteinExistence type="predicted"/>
<dbReference type="EMBL" id="JAGIYZ010000031">
    <property type="protein sequence ID" value="MBP0466575.1"/>
    <property type="molecule type" value="Genomic_DNA"/>
</dbReference>
<evidence type="ECO:0000256" key="1">
    <source>
        <dbReference type="SAM" id="Phobius"/>
    </source>
</evidence>
<keyword evidence="1" id="KW-0812">Transmembrane</keyword>
<keyword evidence="3" id="KW-1185">Reference proteome</keyword>
<evidence type="ECO:0000313" key="3">
    <source>
        <dbReference type="Proteomes" id="UP000680815"/>
    </source>
</evidence>
<feature type="transmembrane region" description="Helical" evidence="1">
    <location>
        <begin position="120"/>
        <end position="142"/>
    </location>
</feature>
<name>A0ABS4AYY2_9PROT</name>
<gene>
    <name evidence="2" type="ORF">J5Y09_21785</name>
</gene>
<protein>
    <submittedName>
        <fullName evidence="2">Uncharacterized protein</fullName>
    </submittedName>
</protein>
<keyword evidence="1" id="KW-0472">Membrane</keyword>
<comment type="caution">
    <text evidence="2">The sequence shown here is derived from an EMBL/GenBank/DDBJ whole genome shotgun (WGS) entry which is preliminary data.</text>
</comment>
<feature type="transmembrane region" description="Helical" evidence="1">
    <location>
        <begin position="184"/>
        <end position="204"/>
    </location>
</feature>
<evidence type="ECO:0000313" key="2">
    <source>
        <dbReference type="EMBL" id="MBP0466575.1"/>
    </source>
</evidence>
<organism evidence="2 3">
    <name type="scientific">Roseomonas nitratireducens</name>
    <dbReference type="NCBI Taxonomy" id="2820810"/>
    <lineage>
        <taxon>Bacteria</taxon>
        <taxon>Pseudomonadati</taxon>
        <taxon>Pseudomonadota</taxon>
        <taxon>Alphaproteobacteria</taxon>
        <taxon>Acetobacterales</taxon>
        <taxon>Roseomonadaceae</taxon>
        <taxon>Roseomonas</taxon>
    </lineage>
</organism>
<keyword evidence="1" id="KW-1133">Transmembrane helix</keyword>